<evidence type="ECO:0000313" key="32">
    <source>
        <dbReference type="EMBL" id="RHL27351.1"/>
    </source>
</evidence>
<dbReference type="EMBL" id="JAAILW010000001">
    <property type="protein sequence ID" value="NSC25929.1"/>
    <property type="molecule type" value="Genomic_DNA"/>
</dbReference>
<reference evidence="16" key="7">
    <citation type="submission" date="2020-02" db="EMBL/GenBank/DDBJ databases">
        <authorList>
            <person name="Littmann E."/>
            <person name="Sorbara M."/>
        </authorList>
    </citation>
    <scope>NUCLEOTIDE SEQUENCE</scope>
    <source>
        <strain evidence="16">MSK.17.79</strain>
    </source>
</reference>
<dbReference type="EMBL" id="QSKC01000012">
    <property type="protein sequence ID" value="RHE31521.1"/>
    <property type="molecule type" value="Genomic_DNA"/>
</dbReference>
<evidence type="ECO:0000256" key="2">
    <source>
        <dbReference type="ARBA" id="ARBA00022654"/>
    </source>
</evidence>
<evidence type="ECO:0000313" key="28">
    <source>
        <dbReference type="EMBL" id="RHD93104.1"/>
    </source>
</evidence>
<evidence type="ECO:0000256" key="3">
    <source>
        <dbReference type="ARBA" id="ARBA00022670"/>
    </source>
</evidence>
<keyword evidence="4 8" id="KW-0812">Transmembrane</keyword>
<dbReference type="Proteomes" id="UP001197847">
    <property type="component" value="Unassembled WGS sequence"/>
</dbReference>
<evidence type="ECO:0000313" key="50">
    <source>
        <dbReference type="Proteomes" id="UP000286104"/>
    </source>
</evidence>
<evidence type="ECO:0000256" key="6">
    <source>
        <dbReference type="ARBA" id="ARBA00022989"/>
    </source>
</evidence>
<evidence type="ECO:0000313" key="45">
    <source>
        <dbReference type="Proteomes" id="UP000283765"/>
    </source>
</evidence>
<dbReference type="EMBL" id="WKQP01000008">
    <property type="protein sequence ID" value="MSC59902.1"/>
    <property type="molecule type" value="Genomic_DNA"/>
</dbReference>
<evidence type="ECO:0000313" key="25">
    <source>
        <dbReference type="EMBL" id="RGZ74185.1"/>
    </source>
</evidence>
<dbReference type="Proteomes" id="UP000286104">
    <property type="component" value="Unassembled WGS sequence"/>
</dbReference>
<evidence type="ECO:0000313" key="49">
    <source>
        <dbReference type="Proteomes" id="UP000285865"/>
    </source>
</evidence>
<dbReference type="Proteomes" id="UP001212823">
    <property type="component" value="Unassembled WGS sequence"/>
</dbReference>
<evidence type="ECO:0000313" key="21">
    <source>
        <dbReference type="EMBL" id="RGT82199.1"/>
    </source>
</evidence>
<dbReference type="EMBL" id="QRXG01000007">
    <property type="protein sequence ID" value="RGT82199.1"/>
    <property type="molecule type" value="Genomic_DNA"/>
</dbReference>
<keyword evidence="7 8" id="KW-0472">Membrane</keyword>
<dbReference type="Proteomes" id="UP000260758">
    <property type="component" value="Unassembled WGS sequence"/>
</dbReference>
<dbReference type="Proteomes" id="UP001193670">
    <property type="component" value="Unassembled WGS sequence"/>
</dbReference>
<dbReference type="EMBL" id="JAQLYE010000017">
    <property type="protein sequence ID" value="MDB8018453.1"/>
    <property type="molecule type" value="Genomic_DNA"/>
</dbReference>
<dbReference type="EMBL" id="QSTP01000015">
    <property type="protein sequence ID" value="RGM69489.1"/>
    <property type="molecule type" value="Genomic_DNA"/>
</dbReference>
<dbReference type="Proteomes" id="UP000261052">
    <property type="component" value="Unassembled WGS sequence"/>
</dbReference>
<keyword evidence="3" id="KW-0645">Protease</keyword>
<dbReference type="GO" id="GO:0008233">
    <property type="term" value="F:peptidase activity"/>
    <property type="evidence" value="ECO:0007669"/>
    <property type="project" value="UniProtKB-KW"/>
</dbReference>
<dbReference type="EMBL" id="JAJFBX010000008">
    <property type="protein sequence ID" value="MCC2746784.1"/>
    <property type="molecule type" value="Genomic_DNA"/>
</dbReference>
<dbReference type="EMBL" id="QRPB01000003">
    <property type="protein sequence ID" value="RHL82065.1"/>
    <property type="molecule type" value="Genomic_DNA"/>
</dbReference>
<evidence type="ECO:0000313" key="15">
    <source>
        <dbReference type="EMBL" id="MSC59902.1"/>
    </source>
</evidence>
<reference evidence="15 55" key="3">
    <citation type="journal article" date="2019" name="Nat. Med.">
        <title>A library of human gut bacterial isolates paired with longitudinal multiomics data enables mechanistic microbiome research.</title>
        <authorList>
            <person name="Poyet M."/>
            <person name="Groussin M."/>
            <person name="Gibbons S.M."/>
            <person name="Avila-Pacheco J."/>
            <person name="Jiang X."/>
            <person name="Kearney S.M."/>
            <person name="Perrotta A.R."/>
            <person name="Berdy B."/>
            <person name="Zhao S."/>
            <person name="Lieberman T.D."/>
            <person name="Swanson P.K."/>
            <person name="Smith M."/>
            <person name="Roesemann S."/>
            <person name="Alexander J.E."/>
            <person name="Rich S.A."/>
            <person name="Livny J."/>
            <person name="Vlamakis H."/>
            <person name="Clish C."/>
            <person name="Bullock K."/>
            <person name="Deik A."/>
            <person name="Scott J."/>
            <person name="Pierce K.A."/>
            <person name="Xavier R.J."/>
            <person name="Alm E.J."/>
        </authorList>
    </citation>
    <scope>NUCLEOTIDE SEQUENCE [LARGE SCALE GENOMIC DNA]</scope>
    <source>
        <strain evidence="15 55">BIOML-A11</strain>
    </source>
</reference>
<dbReference type="OMA" id="HANHYWQ"/>
<evidence type="ECO:0000313" key="9">
    <source>
        <dbReference type="EMBL" id="CUN24159.1"/>
    </source>
</evidence>
<dbReference type="Proteomes" id="UP000284296">
    <property type="component" value="Unassembled WGS sequence"/>
</dbReference>
<feature type="transmembrane region" description="Helical" evidence="8">
    <location>
        <begin position="107"/>
        <end position="129"/>
    </location>
</feature>
<dbReference type="Pfam" id="PF04647">
    <property type="entry name" value="AgrB"/>
    <property type="match status" value="1"/>
</dbReference>
<organism evidence="9 36">
    <name type="scientific">Agathobacter rectalis</name>
    <dbReference type="NCBI Taxonomy" id="39491"/>
    <lineage>
        <taxon>Bacteria</taxon>
        <taxon>Bacillati</taxon>
        <taxon>Bacillota</taxon>
        <taxon>Clostridia</taxon>
        <taxon>Lachnospirales</taxon>
        <taxon>Lachnospiraceae</taxon>
        <taxon>Agathobacter</taxon>
    </lineage>
</organism>
<reference evidence="34 54" key="5">
    <citation type="submission" date="2019-09" db="EMBL/GenBank/DDBJ databases">
        <title>Strain-level analysis of Eubacterium rectale using genomes from metagenomes.</title>
        <authorList>
            <person name="Karcher N."/>
            <person name="Segata N."/>
        </authorList>
    </citation>
    <scope>NUCLEOTIDE SEQUENCE [LARGE SCALE GENOMIC DNA]</scope>
    <source>
        <strain evidence="34 54">L2-21</strain>
    </source>
</reference>
<evidence type="ECO:0000313" key="13">
    <source>
        <dbReference type="EMBL" id="MCC2746784.1"/>
    </source>
</evidence>
<evidence type="ECO:0000313" key="14">
    <source>
        <dbReference type="EMBL" id="MDB8018453.1"/>
    </source>
</evidence>
<name>A0A173V9V6_9FIRM</name>
<dbReference type="EMBL" id="CYXM01000016">
    <property type="protein sequence ID" value="CUN24159.1"/>
    <property type="molecule type" value="Genomic_DNA"/>
</dbReference>
<accession>A0A173V9V6</accession>
<reference evidence="34 54" key="4">
    <citation type="submission" date="2019-08" db="EMBL/GenBank/DDBJ databases">
        <authorList>
            <person name="Duncan S."/>
            <person name="Walker A."/>
        </authorList>
    </citation>
    <scope>NUCLEOTIDE SEQUENCE [LARGE SCALE GENOMIC DNA]</scope>
    <source>
        <strain evidence="34 54">L2-21</strain>
    </source>
</reference>
<dbReference type="Proteomes" id="UP000095384">
    <property type="component" value="Unassembled WGS sequence"/>
</dbReference>
<dbReference type="Proteomes" id="UP001197741">
    <property type="component" value="Unassembled WGS sequence"/>
</dbReference>
<dbReference type="EMBL" id="QROF01000003">
    <property type="protein sequence ID" value="RHL06188.1"/>
    <property type="molecule type" value="Genomic_DNA"/>
</dbReference>
<dbReference type="Proteomes" id="UP000479563">
    <property type="component" value="Unassembled WGS sequence"/>
</dbReference>
<evidence type="ECO:0000313" key="41">
    <source>
        <dbReference type="Proteomes" id="UP000266698"/>
    </source>
</evidence>
<evidence type="ECO:0000313" key="55">
    <source>
        <dbReference type="Proteomes" id="UP000479563"/>
    </source>
</evidence>
<dbReference type="EMBL" id="QSAZ01000004">
    <property type="protein sequence ID" value="RGW88178.1"/>
    <property type="molecule type" value="Genomic_DNA"/>
</dbReference>
<evidence type="ECO:0000313" key="36">
    <source>
        <dbReference type="Proteomes" id="UP000095673"/>
    </source>
</evidence>
<dbReference type="EMBL" id="JAJCJK010000006">
    <property type="protein sequence ID" value="MCB6937882.1"/>
    <property type="molecule type" value="Genomic_DNA"/>
</dbReference>
<evidence type="ECO:0000313" key="10">
    <source>
        <dbReference type="EMBL" id="CUN79731.1"/>
    </source>
</evidence>
<dbReference type="RefSeq" id="WP_012742209.1">
    <property type="nucleotide sequence ID" value="NZ_CP092643.1"/>
</dbReference>
<evidence type="ECO:0000313" key="11">
    <source>
        <dbReference type="EMBL" id="MCB6937882.1"/>
    </source>
</evidence>
<evidence type="ECO:0000256" key="1">
    <source>
        <dbReference type="ARBA" id="ARBA00022475"/>
    </source>
</evidence>
<keyword evidence="1" id="KW-1003">Cell membrane</keyword>
<evidence type="ECO:0000313" key="30">
    <source>
        <dbReference type="EMBL" id="RHI22188.1"/>
    </source>
</evidence>
<dbReference type="Proteomes" id="UP001197684">
    <property type="component" value="Unassembled WGS sequence"/>
</dbReference>
<dbReference type="InterPro" id="IPR006741">
    <property type="entry name" value="AgrB"/>
</dbReference>
<evidence type="ECO:0000313" key="38">
    <source>
        <dbReference type="Proteomes" id="UP000260758"/>
    </source>
</evidence>
<evidence type="ECO:0000256" key="7">
    <source>
        <dbReference type="ARBA" id="ARBA00023136"/>
    </source>
</evidence>
<evidence type="ECO:0000313" key="39">
    <source>
        <dbReference type="Proteomes" id="UP000261052"/>
    </source>
</evidence>
<dbReference type="GeneID" id="86988174"/>
<gene>
    <name evidence="33" type="ORF">DW001_03795</name>
    <name evidence="32" type="ORF">DW028_11570</name>
    <name evidence="31" type="ORF">DW038_04625</name>
    <name evidence="30" type="ORF">DW172_08550</name>
    <name evidence="29" type="ORF">DW753_10095</name>
    <name evidence="28" type="ORF">DW775_10825</name>
    <name evidence="27" type="ORF">DW848_14885</name>
    <name evidence="26" type="ORF">DW948_12450</name>
    <name evidence="25" type="ORF">DW975_12395</name>
    <name evidence="24" type="ORF">DWV45_06185</name>
    <name evidence="23" type="ORF">DWV78_05040</name>
    <name evidence="22" type="ORF">DWW89_02245</name>
    <name evidence="21" type="ORF">DWX06_06010</name>
    <name evidence="20" type="ORF">DWY38_11190</name>
    <name evidence="19" type="ORF">DXB99_12670</name>
    <name evidence="18" type="ORF">DXC13_07900</name>
    <name evidence="17" type="ORF">DXD13_01165</name>
    <name evidence="10" type="ORF">ERS852417_01008</name>
    <name evidence="9" type="ORF">ERS852580_02818</name>
    <name evidence="34" type="ORF">FYL37_02685</name>
    <name evidence="16" type="ORF">G4319_00990</name>
    <name evidence="15" type="ORF">GKE07_06735</name>
    <name evidence="11" type="ORF">LIZ56_05570</name>
    <name evidence="12" type="ORF">LIZ82_14505</name>
    <name evidence="13" type="ORF">LK487_07020</name>
    <name evidence="14" type="ORF">PNE45_10450</name>
</gene>
<evidence type="ECO:0000313" key="51">
    <source>
        <dbReference type="Proteomes" id="UP000286181"/>
    </source>
</evidence>
<dbReference type="Proteomes" id="UP000286181">
    <property type="component" value="Unassembled WGS sequence"/>
</dbReference>
<proteinExistence type="predicted"/>
<dbReference type="EMBL" id="VSTG01000002">
    <property type="protein sequence ID" value="TYL59770.1"/>
    <property type="molecule type" value="Genomic_DNA"/>
</dbReference>
<dbReference type="EMBL" id="QSEN01000027">
    <property type="protein sequence ID" value="RGZ74185.1"/>
    <property type="molecule type" value="Genomic_DNA"/>
</dbReference>
<reference evidence="37 38" key="2">
    <citation type="submission" date="2018-08" db="EMBL/GenBank/DDBJ databases">
        <title>A genome reference for cultivated species of the human gut microbiota.</title>
        <authorList>
            <person name="Zou Y."/>
            <person name="Xue W."/>
            <person name="Luo G."/>
        </authorList>
    </citation>
    <scope>NUCLEOTIDE SEQUENCE [LARGE SCALE GENOMIC DNA]</scope>
    <source>
        <strain evidence="24 44">AF06-19</strain>
        <strain evidence="23 53">AF12-8</strain>
        <strain evidence="22 45">AF17-27</strain>
        <strain evidence="21 46">AF18-16LB</strain>
        <strain evidence="20 40">AF25-15</strain>
        <strain evidence="33 41">AF36-2BH</strain>
        <strain evidence="32 42">AF38-24</strain>
        <strain evidence="31 51">AF39-14AC</strain>
        <strain evidence="30 49">AM16-11</strain>
        <strain evidence="29 48">AM29-10</strain>
        <strain evidence="28 47">AM30-13AC</strain>
        <strain evidence="27 50">AM36-3AA</strain>
        <strain evidence="26 52">AM44-1AT</strain>
        <strain evidence="25 43">AM48-7</strain>
        <strain evidence="19 38">OM07-13</strain>
        <strain evidence="18 37">OM08-12AT</strain>
        <strain evidence="17 39">TF11-15AC</strain>
    </source>
</reference>
<protein>
    <submittedName>
        <fullName evidence="11">Accessory gene regulator B family protein</fullName>
    </submittedName>
    <submittedName>
        <fullName evidence="9">Membrane protein putatively involved in post-translational modification of the autoinducing quorum-sensing peptide</fullName>
    </submittedName>
</protein>
<feature type="transmembrane region" description="Helical" evidence="8">
    <location>
        <begin position="79"/>
        <end position="101"/>
    </location>
</feature>
<evidence type="ECO:0000313" key="34">
    <source>
        <dbReference type="EMBL" id="TYL59770.1"/>
    </source>
</evidence>
<dbReference type="Proteomes" id="UP000324325">
    <property type="component" value="Unassembled WGS sequence"/>
</dbReference>
<evidence type="ECO:0000313" key="19">
    <source>
        <dbReference type="EMBL" id="RGM69489.1"/>
    </source>
</evidence>
<dbReference type="EMBL" id="QSTI01000010">
    <property type="protein sequence ID" value="RGM49547.1"/>
    <property type="molecule type" value="Genomic_DNA"/>
</dbReference>
<reference evidence="13" key="9">
    <citation type="submission" date="2021-10" db="EMBL/GenBank/DDBJ databases">
        <title>Collection of gut derived symbiotic bacterial strains cultured from healthy donors.</title>
        <authorList>
            <person name="Lin H."/>
            <person name="Littmann E."/>
            <person name="Claire K."/>
            <person name="Pamer E."/>
        </authorList>
    </citation>
    <scope>NUCLEOTIDE SEQUENCE</scope>
    <source>
        <strain evidence="13">MSK.22.92</strain>
    </source>
</reference>
<evidence type="ECO:0000313" key="42">
    <source>
        <dbReference type="Proteomes" id="UP000283297"/>
    </source>
</evidence>
<dbReference type="EMBL" id="QSFB01000021">
    <property type="protein sequence ID" value="RHA10692.1"/>
    <property type="molecule type" value="Genomic_DNA"/>
</dbReference>
<dbReference type="Proteomes" id="UP000285865">
    <property type="component" value="Unassembled WGS sequence"/>
</dbReference>
<keyword evidence="5" id="KW-0378">Hydrolase</keyword>
<dbReference type="AlphaFoldDB" id="A0A173V9V6"/>
<dbReference type="OrthoDB" id="9815055at2"/>
<reference evidence="16" key="6">
    <citation type="journal article" date="2020" name="Cell Host Microbe">
        <title>Functional and Genomic Variation between Human-Derived Isolates of Lachnospiraceae Reveals Inter- and Intra-Species Diversity.</title>
        <authorList>
            <person name="Sorbara M.T."/>
            <person name="Littmann E.R."/>
            <person name="Fontana E."/>
            <person name="Moody T.U."/>
            <person name="Kohout C.E."/>
            <person name="Gjonbalaj M."/>
            <person name="Eaton V."/>
            <person name="Seok R."/>
            <person name="Leiner I.M."/>
            <person name="Pamer E.G."/>
        </authorList>
    </citation>
    <scope>NUCLEOTIDE SEQUENCE</scope>
    <source>
        <strain evidence="16">MSK.17.79</strain>
    </source>
</reference>
<evidence type="ECO:0000313" key="16">
    <source>
        <dbReference type="EMBL" id="NSC25929.1"/>
    </source>
</evidence>
<evidence type="ECO:0000313" key="27">
    <source>
        <dbReference type="EMBL" id="RHC35522.1"/>
    </source>
</evidence>
<evidence type="ECO:0000313" key="24">
    <source>
        <dbReference type="EMBL" id="RGW88178.1"/>
    </source>
</evidence>
<dbReference type="EMBL" id="QRON01000008">
    <property type="protein sequence ID" value="RHL27351.1"/>
    <property type="molecule type" value="Genomic_DNA"/>
</dbReference>
<evidence type="ECO:0000313" key="29">
    <source>
        <dbReference type="EMBL" id="RHE31521.1"/>
    </source>
</evidence>
<keyword evidence="2" id="KW-0673">Quorum sensing</keyword>
<evidence type="ECO:0000313" key="18">
    <source>
        <dbReference type="EMBL" id="RGM49547.1"/>
    </source>
</evidence>
<dbReference type="GO" id="GO:0016020">
    <property type="term" value="C:membrane"/>
    <property type="evidence" value="ECO:0007669"/>
    <property type="project" value="InterPro"/>
</dbReference>
<keyword evidence="6 8" id="KW-1133">Transmembrane helix</keyword>
<feature type="transmembrane region" description="Helical" evidence="8">
    <location>
        <begin position="141"/>
        <end position="158"/>
    </location>
</feature>
<reference evidence="11" key="8">
    <citation type="submission" date="2021-10" db="EMBL/GenBank/DDBJ databases">
        <title>Collection of gut derived symbiotic bacterial strains cultured from healthy donors.</title>
        <authorList>
            <person name="Lin H."/>
            <person name="Littmann E."/>
            <person name="Kohout C."/>
            <person name="Pamer E.G."/>
        </authorList>
    </citation>
    <scope>NUCLEOTIDE SEQUENCE</scope>
    <source>
        <strain evidence="12">DFI.7.28A</strain>
        <strain evidence="11">DFI.9.42</strain>
    </source>
</reference>
<dbReference type="EMBL" id="QSJS01000014">
    <property type="protein sequence ID" value="RHD93104.1"/>
    <property type="molecule type" value="Genomic_DNA"/>
</dbReference>
<dbReference type="Proteomes" id="UP000260717">
    <property type="component" value="Unassembled WGS sequence"/>
</dbReference>
<evidence type="ECO:0000313" key="52">
    <source>
        <dbReference type="Proteomes" id="UP000286341"/>
    </source>
</evidence>
<evidence type="ECO:0000313" key="23">
    <source>
        <dbReference type="EMBL" id="RGW40585.1"/>
    </source>
</evidence>
<dbReference type="Proteomes" id="UP000284835">
    <property type="component" value="Unassembled WGS sequence"/>
</dbReference>
<dbReference type="Proteomes" id="UP000266698">
    <property type="component" value="Unassembled WGS sequence"/>
</dbReference>
<evidence type="ECO:0000313" key="35">
    <source>
        <dbReference type="Proteomes" id="UP000095384"/>
    </source>
</evidence>
<evidence type="ECO:0000313" key="17">
    <source>
        <dbReference type="EMBL" id="RGK45717.1"/>
    </source>
</evidence>
<dbReference type="EMBL" id="QRXR01000002">
    <property type="protein sequence ID" value="RGU28536.1"/>
    <property type="molecule type" value="Genomic_DNA"/>
</dbReference>
<dbReference type="Proteomes" id="UP000266066">
    <property type="component" value="Unassembled WGS sequence"/>
</dbReference>
<evidence type="ECO:0000313" key="40">
    <source>
        <dbReference type="Proteomes" id="UP000266066"/>
    </source>
</evidence>
<feature type="transmembrane region" description="Helical" evidence="8">
    <location>
        <begin position="164"/>
        <end position="184"/>
    </location>
</feature>
<dbReference type="Proteomes" id="UP000283683">
    <property type="component" value="Unassembled WGS sequence"/>
</dbReference>
<evidence type="ECO:0000313" key="54">
    <source>
        <dbReference type="Proteomes" id="UP000324325"/>
    </source>
</evidence>
<dbReference type="EMBL" id="QRKN01000005">
    <property type="protein sequence ID" value="RHI22188.1"/>
    <property type="molecule type" value="Genomic_DNA"/>
</dbReference>
<evidence type="ECO:0000256" key="8">
    <source>
        <dbReference type="SAM" id="Phobius"/>
    </source>
</evidence>
<evidence type="ECO:0000313" key="33">
    <source>
        <dbReference type="EMBL" id="RHL82065.1"/>
    </source>
</evidence>
<dbReference type="Proteomes" id="UP000286341">
    <property type="component" value="Unassembled WGS sequence"/>
</dbReference>
<evidence type="ECO:0000313" key="22">
    <source>
        <dbReference type="EMBL" id="RGU28536.1"/>
    </source>
</evidence>
<dbReference type="EMBL" id="QRUJ01000012">
    <property type="protein sequence ID" value="RGR53523.1"/>
    <property type="molecule type" value="Genomic_DNA"/>
</dbReference>
<dbReference type="Proteomes" id="UP000283431">
    <property type="component" value="Unassembled WGS sequence"/>
</dbReference>
<dbReference type="Proteomes" id="UP000283297">
    <property type="component" value="Unassembled WGS sequence"/>
</dbReference>
<dbReference type="EMBL" id="QSAE01000010">
    <property type="protein sequence ID" value="RGW40585.1"/>
    <property type="molecule type" value="Genomic_DNA"/>
</dbReference>
<evidence type="ECO:0000313" key="26">
    <source>
        <dbReference type="EMBL" id="RHA10692.1"/>
    </source>
</evidence>
<evidence type="ECO:0000313" key="48">
    <source>
        <dbReference type="Proteomes" id="UP000285290"/>
    </source>
</evidence>
<dbReference type="EMBL" id="QSHU01000028">
    <property type="protein sequence ID" value="RHC35522.1"/>
    <property type="molecule type" value="Genomic_DNA"/>
</dbReference>
<evidence type="ECO:0000313" key="46">
    <source>
        <dbReference type="Proteomes" id="UP000284296"/>
    </source>
</evidence>
<evidence type="ECO:0000313" key="43">
    <source>
        <dbReference type="Proteomes" id="UP000283431"/>
    </source>
</evidence>
<evidence type="ECO:0000313" key="20">
    <source>
        <dbReference type="EMBL" id="RGR53523.1"/>
    </source>
</evidence>
<dbReference type="EMBL" id="CYYW01000005">
    <property type="protein sequence ID" value="CUN79731.1"/>
    <property type="molecule type" value="Genomic_DNA"/>
</dbReference>
<dbReference type="Proteomes" id="UP000285290">
    <property type="component" value="Unassembled WGS sequence"/>
</dbReference>
<sequence length="197" mass="22264">MIEKMAMGLVDQMAEEKMIDKEAEEYYVYTLVSLMEKFITIGTILLISVLIEKLVPTAFFLLFFLSLRKRTGGYHMNTFFQCYLGTVVTYMLVLGLCMVLVDYPQLVFGLLLVAICIVEVIGTVNHPNIHMDAVELSESKRAARILCAVEVCVIYTFTLLGADMMYVCHMAVAVILCAVLLLIAKILKQEVKRNEEN</sequence>
<evidence type="ECO:0000256" key="5">
    <source>
        <dbReference type="ARBA" id="ARBA00022801"/>
    </source>
</evidence>
<dbReference type="EMBL" id="QSQP01000001">
    <property type="protein sequence ID" value="RGK45717.1"/>
    <property type="molecule type" value="Genomic_DNA"/>
</dbReference>
<feature type="transmembrane region" description="Helical" evidence="8">
    <location>
        <begin position="38"/>
        <end position="67"/>
    </location>
</feature>
<dbReference type="GO" id="GO:0006508">
    <property type="term" value="P:proteolysis"/>
    <property type="evidence" value="ECO:0007669"/>
    <property type="project" value="UniProtKB-KW"/>
</dbReference>
<reference evidence="14" key="10">
    <citation type="submission" date="2023-01" db="EMBL/GenBank/DDBJ databases">
        <title>Human gut microbiome strain richness.</title>
        <authorList>
            <person name="Chen-Liaw A."/>
        </authorList>
    </citation>
    <scope>NUCLEOTIDE SEQUENCE</scope>
    <source>
        <strain evidence="14">1001283st1_D2_1001283B150209_150212</strain>
    </source>
</reference>
<evidence type="ECO:0000313" key="53">
    <source>
        <dbReference type="Proteomes" id="UP000286581"/>
    </source>
</evidence>
<evidence type="ECO:0000313" key="47">
    <source>
        <dbReference type="Proteomes" id="UP000284835"/>
    </source>
</evidence>
<evidence type="ECO:0000313" key="44">
    <source>
        <dbReference type="Proteomes" id="UP000283683"/>
    </source>
</evidence>
<dbReference type="Proteomes" id="UP000095673">
    <property type="component" value="Unassembled WGS sequence"/>
</dbReference>
<dbReference type="GO" id="GO:0009372">
    <property type="term" value="P:quorum sensing"/>
    <property type="evidence" value="ECO:0007669"/>
    <property type="project" value="UniProtKB-KW"/>
</dbReference>
<evidence type="ECO:0000313" key="31">
    <source>
        <dbReference type="EMBL" id="RHL06188.1"/>
    </source>
</evidence>
<evidence type="ECO:0000313" key="12">
    <source>
        <dbReference type="EMBL" id="MCB6962090.1"/>
    </source>
</evidence>
<reference evidence="35 36" key="1">
    <citation type="submission" date="2015-09" db="EMBL/GenBank/DDBJ databases">
        <authorList>
            <consortium name="Pathogen Informatics"/>
        </authorList>
    </citation>
    <scope>NUCLEOTIDE SEQUENCE [LARGE SCALE GENOMIC DNA]</scope>
    <source>
        <strain evidence="10 35">2789STDY5608860</strain>
        <strain evidence="9 36">2789STDY5834968</strain>
    </source>
</reference>
<dbReference type="Proteomes" id="UP000286581">
    <property type="component" value="Unassembled WGS sequence"/>
</dbReference>
<evidence type="ECO:0000313" key="37">
    <source>
        <dbReference type="Proteomes" id="UP000260717"/>
    </source>
</evidence>
<dbReference type="EMBL" id="JAJCJQ010000032">
    <property type="protein sequence ID" value="MCB6962090.1"/>
    <property type="molecule type" value="Genomic_DNA"/>
</dbReference>
<evidence type="ECO:0000256" key="4">
    <source>
        <dbReference type="ARBA" id="ARBA00022692"/>
    </source>
</evidence>
<dbReference type="Proteomes" id="UP000283765">
    <property type="component" value="Unassembled WGS sequence"/>
</dbReference>